<dbReference type="PANTHER" id="PTHR33509">
    <property type="entry name" value="LATE EMBRYOGENIS ABUNDANT PROTEIN 2-RELATED"/>
    <property type="match status" value="1"/>
</dbReference>
<proteinExistence type="predicted"/>
<evidence type="ECO:0000256" key="1">
    <source>
        <dbReference type="SAM" id="MobiDB-lite"/>
    </source>
</evidence>
<sequence>MSKVPANAFLLLRKQAYSVGVENVRVQVVASASETRKNAVDSSNKDKGIAEEKDTAVDKEIKPVAGKKEEFWMRDPKTGNWIPETHINEVDAAELGDKFRCCLRYRDPHFEAPNVWTQASTMLIMTAVMVLGYSSYFEVPP</sequence>
<evidence type="ECO:0000313" key="3">
    <source>
        <dbReference type="Proteomes" id="UP000626092"/>
    </source>
</evidence>
<dbReference type="PANTHER" id="PTHR33509:SF21">
    <property type="entry name" value="OS02G0564600 PROTEIN"/>
    <property type="match status" value="1"/>
</dbReference>
<dbReference type="OrthoDB" id="780319at2759"/>
<dbReference type="Pfam" id="PF03242">
    <property type="entry name" value="LEA_3a"/>
    <property type="match status" value="1"/>
</dbReference>
<name>A0A834GM25_RHOSS</name>
<accession>A0A834GM25</accession>
<organism evidence="2 3">
    <name type="scientific">Rhododendron simsii</name>
    <name type="common">Sims's rhododendron</name>
    <dbReference type="NCBI Taxonomy" id="118357"/>
    <lineage>
        <taxon>Eukaryota</taxon>
        <taxon>Viridiplantae</taxon>
        <taxon>Streptophyta</taxon>
        <taxon>Embryophyta</taxon>
        <taxon>Tracheophyta</taxon>
        <taxon>Spermatophyta</taxon>
        <taxon>Magnoliopsida</taxon>
        <taxon>eudicotyledons</taxon>
        <taxon>Gunneridae</taxon>
        <taxon>Pentapetalae</taxon>
        <taxon>asterids</taxon>
        <taxon>Ericales</taxon>
        <taxon>Ericaceae</taxon>
        <taxon>Ericoideae</taxon>
        <taxon>Rhodoreae</taxon>
        <taxon>Rhododendron</taxon>
    </lineage>
</organism>
<reference evidence="2" key="1">
    <citation type="submission" date="2019-11" db="EMBL/GenBank/DDBJ databases">
        <authorList>
            <person name="Liu Y."/>
            <person name="Hou J."/>
            <person name="Li T.-Q."/>
            <person name="Guan C.-H."/>
            <person name="Wu X."/>
            <person name="Wu H.-Z."/>
            <person name="Ling F."/>
            <person name="Zhang R."/>
            <person name="Shi X.-G."/>
            <person name="Ren J.-P."/>
            <person name="Chen E.-F."/>
            <person name="Sun J.-M."/>
        </authorList>
    </citation>
    <scope>NUCLEOTIDE SEQUENCE</scope>
    <source>
        <strain evidence="2">Adult_tree_wgs_1</strain>
        <tissue evidence="2">Leaves</tissue>
    </source>
</reference>
<comment type="caution">
    <text evidence="2">The sequence shown here is derived from an EMBL/GenBank/DDBJ whole genome shotgun (WGS) entry which is preliminary data.</text>
</comment>
<dbReference type="AlphaFoldDB" id="A0A834GM25"/>
<protein>
    <submittedName>
        <fullName evidence="2">Uncharacterized protein</fullName>
    </submittedName>
</protein>
<gene>
    <name evidence="2" type="ORF">RHSIM_Rhsim08G0244000</name>
</gene>
<keyword evidence="3" id="KW-1185">Reference proteome</keyword>
<feature type="region of interest" description="Disordered" evidence="1">
    <location>
        <begin position="35"/>
        <end position="55"/>
    </location>
</feature>
<evidence type="ECO:0000313" key="2">
    <source>
        <dbReference type="EMBL" id="KAF7135392.1"/>
    </source>
</evidence>
<dbReference type="InterPro" id="IPR004926">
    <property type="entry name" value="LEA_3a"/>
</dbReference>
<dbReference type="Proteomes" id="UP000626092">
    <property type="component" value="Unassembled WGS sequence"/>
</dbReference>
<dbReference type="EMBL" id="WJXA01000008">
    <property type="protein sequence ID" value="KAF7135392.1"/>
    <property type="molecule type" value="Genomic_DNA"/>
</dbReference>